<proteinExistence type="predicted"/>
<evidence type="ECO:0000256" key="1">
    <source>
        <dbReference type="SAM" id="Phobius"/>
    </source>
</evidence>
<keyword evidence="1" id="KW-0812">Transmembrane</keyword>
<comment type="caution">
    <text evidence="2">The sequence shown here is derived from an EMBL/GenBank/DDBJ whole genome shotgun (WGS) entry which is preliminary data.</text>
</comment>
<name>A0ABS3YUP3_9BACT</name>
<feature type="transmembrane region" description="Helical" evidence="1">
    <location>
        <begin position="46"/>
        <end position="65"/>
    </location>
</feature>
<reference evidence="2 3" key="1">
    <citation type="submission" date="2021-03" db="EMBL/GenBank/DDBJ databases">
        <title>Assistant Professor.</title>
        <authorList>
            <person name="Huq M.A."/>
        </authorList>
    </citation>
    <scope>NUCLEOTIDE SEQUENCE [LARGE SCALE GENOMIC DNA]</scope>
    <source>
        <strain evidence="2 3">MAH-29</strain>
    </source>
</reference>
<feature type="transmembrane region" description="Helical" evidence="1">
    <location>
        <begin position="129"/>
        <end position="150"/>
    </location>
</feature>
<dbReference type="RefSeq" id="WP_209139602.1">
    <property type="nucleotide sequence ID" value="NZ_JAGHKO010000003.1"/>
</dbReference>
<keyword evidence="1" id="KW-1133">Transmembrane helix</keyword>
<feature type="transmembrane region" description="Helical" evidence="1">
    <location>
        <begin position="12"/>
        <end position="34"/>
    </location>
</feature>
<protein>
    <submittedName>
        <fullName evidence="2">Uncharacterized protein</fullName>
    </submittedName>
</protein>
<feature type="transmembrane region" description="Helical" evidence="1">
    <location>
        <begin position="72"/>
        <end position="92"/>
    </location>
</feature>
<evidence type="ECO:0000313" key="3">
    <source>
        <dbReference type="Proteomes" id="UP000677244"/>
    </source>
</evidence>
<evidence type="ECO:0000313" key="2">
    <source>
        <dbReference type="EMBL" id="MBO9201549.1"/>
    </source>
</evidence>
<keyword evidence="1" id="KW-0472">Membrane</keyword>
<dbReference type="EMBL" id="JAGHKO010000003">
    <property type="protein sequence ID" value="MBO9201549.1"/>
    <property type="molecule type" value="Genomic_DNA"/>
</dbReference>
<organism evidence="2 3">
    <name type="scientific">Niastella soli</name>
    <dbReference type="NCBI Taxonomy" id="2821487"/>
    <lineage>
        <taxon>Bacteria</taxon>
        <taxon>Pseudomonadati</taxon>
        <taxon>Bacteroidota</taxon>
        <taxon>Chitinophagia</taxon>
        <taxon>Chitinophagales</taxon>
        <taxon>Chitinophagaceae</taxon>
        <taxon>Niastella</taxon>
    </lineage>
</organism>
<accession>A0ABS3YUP3</accession>
<sequence>MNYHRAFKPDLRLLIGSLVATISIYILTALHHAYGAWLYKTPWRLHILYHGLLLLLITGAFLLLYEWRKKKVFLYLYLAAAGLFFGGFIGVYEGIYNHLLKNILFFTGLSTANMHWLFPPSLYEMPNDWLFEITGVLQALFGLVQLHYLVKIFREINLSSNHNRIKTQEQ</sequence>
<gene>
    <name evidence="2" type="ORF">J7I42_14805</name>
</gene>
<keyword evidence="3" id="KW-1185">Reference proteome</keyword>
<dbReference type="Proteomes" id="UP000677244">
    <property type="component" value="Unassembled WGS sequence"/>
</dbReference>